<organism evidence="2 3">
    <name type="scientific">Candidatus Kaiserbacteria bacterium RIFCSPLOWO2_01_FULL_50_24</name>
    <dbReference type="NCBI Taxonomy" id="1798507"/>
    <lineage>
        <taxon>Bacteria</taxon>
        <taxon>Candidatus Kaiseribacteriota</taxon>
    </lineage>
</organism>
<feature type="transmembrane region" description="Helical" evidence="1">
    <location>
        <begin position="21"/>
        <end position="44"/>
    </location>
</feature>
<keyword evidence="1" id="KW-1133">Transmembrane helix</keyword>
<evidence type="ECO:0000256" key="1">
    <source>
        <dbReference type="SAM" id="Phobius"/>
    </source>
</evidence>
<reference evidence="2 3" key="1">
    <citation type="journal article" date="2016" name="Nat. Commun.">
        <title>Thousands of microbial genomes shed light on interconnected biogeochemical processes in an aquifer system.</title>
        <authorList>
            <person name="Anantharaman K."/>
            <person name="Brown C.T."/>
            <person name="Hug L.A."/>
            <person name="Sharon I."/>
            <person name="Castelle C.J."/>
            <person name="Probst A.J."/>
            <person name="Thomas B.C."/>
            <person name="Singh A."/>
            <person name="Wilkins M.J."/>
            <person name="Karaoz U."/>
            <person name="Brodie E.L."/>
            <person name="Williams K.H."/>
            <person name="Hubbard S.S."/>
            <person name="Banfield J.F."/>
        </authorList>
    </citation>
    <scope>NUCLEOTIDE SEQUENCE [LARGE SCALE GENOMIC DNA]</scope>
</reference>
<dbReference type="STRING" id="1798507.A3A34_01440"/>
<protein>
    <submittedName>
        <fullName evidence="2">Uncharacterized protein</fullName>
    </submittedName>
</protein>
<gene>
    <name evidence="2" type="ORF">A3A34_01440</name>
</gene>
<keyword evidence="1" id="KW-0812">Transmembrane</keyword>
<evidence type="ECO:0000313" key="2">
    <source>
        <dbReference type="EMBL" id="OGG76138.1"/>
    </source>
</evidence>
<dbReference type="EMBL" id="MFLU01000002">
    <property type="protein sequence ID" value="OGG76138.1"/>
    <property type="molecule type" value="Genomic_DNA"/>
</dbReference>
<name>A0A1F6ER70_9BACT</name>
<dbReference type="AlphaFoldDB" id="A0A1F6ER70"/>
<keyword evidence="1" id="KW-0472">Membrane</keyword>
<proteinExistence type="predicted"/>
<sequence length="171" mass="18280">MNLLPDTDRKRVAKEHWNKMLLVGSLIFIFVACVALLALFPAVLVSSEQRAADAFAVLESRSEQLQKDRREAQEAQALIAALLPVATSTTRVERVLLQALALRPSGVRVEAVSFQGGDKGNAIISGSSENRDALNAYKSALENSGSFTRVSVPVGALVGTLSGLFSITLTL</sequence>
<dbReference type="Proteomes" id="UP000178587">
    <property type="component" value="Unassembled WGS sequence"/>
</dbReference>
<evidence type="ECO:0000313" key="3">
    <source>
        <dbReference type="Proteomes" id="UP000178587"/>
    </source>
</evidence>
<accession>A0A1F6ER70</accession>
<comment type="caution">
    <text evidence="2">The sequence shown here is derived from an EMBL/GenBank/DDBJ whole genome shotgun (WGS) entry which is preliminary data.</text>
</comment>